<dbReference type="EMBL" id="FZNV01000002">
    <property type="protein sequence ID" value="SNR48786.1"/>
    <property type="molecule type" value="Genomic_DNA"/>
</dbReference>
<name>A0ABY1SH91_9FLAO</name>
<dbReference type="Proteomes" id="UP000198337">
    <property type="component" value="Unassembled WGS sequence"/>
</dbReference>
<protein>
    <submittedName>
        <fullName evidence="1">Uncharacterized protein</fullName>
    </submittedName>
</protein>
<organism evidence="1 2">
    <name type="scientific">Maribacter sedimenticola</name>
    <dbReference type="NCBI Taxonomy" id="228956"/>
    <lineage>
        <taxon>Bacteria</taxon>
        <taxon>Pseudomonadati</taxon>
        <taxon>Bacteroidota</taxon>
        <taxon>Flavobacteriia</taxon>
        <taxon>Flavobacteriales</taxon>
        <taxon>Flavobacteriaceae</taxon>
        <taxon>Maribacter</taxon>
    </lineage>
</organism>
<accession>A0ABY1SH91</accession>
<proteinExistence type="predicted"/>
<reference evidence="1 2" key="1">
    <citation type="submission" date="2017-06" db="EMBL/GenBank/DDBJ databases">
        <authorList>
            <person name="Varghese N."/>
            <person name="Submissions S."/>
        </authorList>
    </citation>
    <scope>NUCLEOTIDE SEQUENCE [LARGE SCALE GENOMIC DNA]</scope>
    <source>
        <strain evidence="1 2">DSM 19840</strain>
    </source>
</reference>
<comment type="caution">
    <text evidence="1">The sequence shown here is derived from an EMBL/GenBank/DDBJ whole genome shotgun (WGS) entry which is preliminary data.</text>
</comment>
<evidence type="ECO:0000313" key="2">
    <source>
        <dbReference type="Proteomes" id="UP000198337"/>
    </source>
</evidence>
<dbReference type="RefSeq" id="WP_089260556.1">
    <property type="nucleotide sequence ID" value="NZ_FZNV01000002.1"/>
</dbReference>
<gene>
    <name evidence="1" type="ORF">SAMN04488009_2154</name>
</gene>
<sequence>MDNTPLEQLYKELISILWESLLFYIPNNVISNEFFKDHKKLDFQKFRNEILIIDQIEGPIVYETGRNSIRTILKGSSLKKNIRQLLHIKSNSNESEFNYVLELYYEQAECLYYITEWLNLNIKQVLPLEDTIRALFKIQYDDHRVHFETIIRLFYPKKQLIPKGNFDMARSMESYFTNLSILKGKTQDHTISPITSNDEGKIMNATPPLEKKPEKKVAKKRPIITESEAETILLKRIFNIDTNLL</sequence>
<evidence type="ECO:0000313" key="1">
    <source>
        <dbReference type="EMBL" id="SNR48786.1"/>
    </source>
</evidence>
<keyword evidence="2" id="KW-1185">Reference proteome</keyword>